<feature type="chain" id="PRO_5015103588" evidence="1">
    <location>
        <begin position="20"/>
        <end position="85"/>
    </location>
</feature>
<keyword evidence="1" id="KW-0732">Signal</keyword>
<evidence type="ECO:0000313" key="3">
    <source>
        <dbReference type="Proteomes" id="UP000094444"/>
    </source>
</evidence>
<gene>
    <name evidence="2" type="ORF">DHEL01_v204581</name>
</gene>
<evidence type="ECO:0000256" key="1">
    <source>
        <dbReference type="SAM" id="SignalP"/>
    </source>
</evidence>
<evidence type="ECO:0000313" key="2">
    <source>
        <dbReference type="EMBL" id="POS77026.1"/>
    </source>
</evidence>
<reference evidence="2" key="1">
    <citation type="submission" date="2017-09" db="EMBL/GenBank/DDBJ databases">
        <title>Polyketide synthases of a Diaporthe helianthi virulent isolate.</title>
        <authorList>
            <person name="Baroncelli R."/>
        </authorList>
    </citation>
    <scope>NUCLEOTIDE SEQUENCE [LARGE SCALE GENOMIC DNA]</scope>
    <source>
        <strain evidence="2">7/96</strain>
    </source>
</reference>
<dbReference type="EMBL" id="MAVT02000308">
    <property type="protein sequence ID" value="POS77026.1"/>
    <property type="molecule type" value="Genomic_DNA"/>
</dbReference>
<dbReference type="AlphaFoldDB" id="A0A2P5I3F0"/>
<proteinExistence type="predicted"/>
<keyword evidence="3" id="KW-1185">Reference proteome</keyword>
<organism evidence="2 3">
    <name type="scientific">Diaporthe helianthi</name>
    <dbReference type="NCBI Taxonomy" id="158607"/>
    <lineage>
        <taxon>Eukaryota</taxon>
        <taxon>Fungi</taxon>
        <taxon>Dikarya</taxon>
        <taxon>Ascomycota</taxon>
        <taxon>Pezizomycotina</taxon>
        <taxon>Sordariomycetes</taxon>
        <taxon>Sordariomycetidae</taxon>
        <taxon>Diaporthales</taxon>
        <taxon>Diaporthaceae</taxon>
        <taxon>Diaporthe</taxon>
    </lineage>
</organism>
<accession>A0A2P5I3F0</accession>
<dbReference type="Proteomes" id="UP000094444">
    <property type="component" value="Unassembled WGS sequence"/>
</dbReference>
<feature type="signal peptide" evidence="1">
    <location>
        <begin position="1"/>
        <end position="19"/>
    </location>
</feature>
<comment type="caution">
    <text evidence="2">The sequence shown here is derived from an EMBL/GenBank/DDBJ whole genome shotgun (WGS) entry which is preliminary data.</text>
</comment>
<dbReference type="InParanoid" id="A0A2P5I3F0"/>
<sequence>MQFPTLALLASIMAAAVSAQSCSYVVGSYLSQCIQGNNMYCSGNRNACPRGITDSFDATATKANENACVGRRAGEGCTQTIACCS</sequence>
<dbReference type="OrthoDB" id="4808771at2759"/>
<name>A0A2P5I3F0_DIAHE</name>
<protein>
    <submittedName>
        <fullName evidence="2">Uncharacterized protein</fullName>
    </submittedName>
</protein>